<feature type="region of interest" description="Disordered" evidence="5">
    <location>
        <begin position="1"/>
        <end position="23"/>
    </location>
</feature>
<dbReference type="GO" id="GO:0055085">
    <property type="term" value="P:transmembrane transport"/>
    <property type="evidence" value="ECO:0007669"/>
    <property type="project" value="InterPro"/>
</dbReference>
<evidence type="ECO:0000256" key="1">
    <source>
        <dbReference type="ARBA" id="ARBA00004167"/>
    </source>
</evidence>
<feature type="domain" description="TonB C-terminal" evidence="7">
    <location>
        <begin position="298"/>
        <end position="391"/>
    </location>
</feature>
<evidence type="ECO:0000313" key="9">
    <source>
        <dbReference type="Proteomes" id="UP000540989"/>
    </source>
</evidence>
<protein>
    <submittedName>
        <fullName evidence="8">TonB family protein</fullName>
    </submittedName>
</protein>
<name>A0A7W7ZCP8_9BACT</name>
<proteinExistence type="predicted"/>
<comment type="subcellular location">
    <subcellularLocation>
        <location evidence="1">Membrane</location>
        <topology evidence="1">Single-pass membrane protein</topology>
    </subcellularLocation>
</comment>
<dbReference type="InterPro" id="IPR037682">
    <property type="entry name" value="TonB_C"/>
</dbReference>
<feature type="region of interest" description="Disordered" evidence="5">
    <location>
        <begin position="216"/>
        <end position="248"/>
    </location>
</feature>
<evidence type="ECO:0000256" key="2">
    <source>
        <dbReference type="ARBA" id="ARBA00022692"/>
    </source>
</evidence>
<evidence type="ECO:0000259" key="7">
    <source>
        <dbReference type="PROSITE" id="PS52015"/>
    </source>
</evidence>
<dbReference type="PROSITE" id="PS52015">
    <property type="entry name" value="TONB_CTD"/>
    <property type="match status" value="1"/>
</dbReference>
<dbReference type="InterPro" id="IPR006260">
    <property type="entry name" value="TonB/TolA_C"/>
</dbReference>
<keyword evidence="3 6" id="KW-1133">Transmembrane helix</keyword>
<sequence length="391" mass="39705">MANSLQPLPEQLQAPTKAPTTIPIKSAVPAARRTAPAPVSTRQFKDFGLLDAGKQSKASTATAVAINVLVVALVIALSVTAKKTLDARREVTMLTMPVIKPLPPPEPKILPQPKLPTPVVKVDPPKIKLPDVKPIEAPKPAEVKMTQPAPVVTPAAPRKVVAPPAPVVVSLAHPMAASVVNNSPHPTAVALGSTNNPIAPSNRPAVSAINLGQKGVPGMPASNSGGGPAATAVSLGSGSPGGQQLAGNGVRPVQGVKLGVTGGTGPMNSTGHTAGQVNLGQVQQVSLPKPAAASASGTPQNTPKVLYKPKPAYTAEATALHINGVVQVRIRVSATGSVTVLAITRPLGHGLDQSAEHAAQAMRFQPAVDANGHPVDWEGNVTVTFQSESNG</sequence>
<gene>
    <name evidence="8" type="ORF">HDF16_002210</name>
</gene>
<feature type="compositionally biased region" description="Low complexity" evidence="5">
    <location>
        <begin position="234"/>
        <end position="247"/>
    </location>
</feature>
<evidence type="ECO:0000313" key="8">
    <source>
        <dbReference type="EMBL" id="MBB5057504.1"/>
    </source>
</evidence>
<dbReference type="Pfam" id="PF03544">
    <property type="entry name" value="TonB_C"/>
    <property type="match status" value="1"/>
</dbReference>
<dbReference type="AlphaFoldDB" id="A0A7W7ZCP8"/>
<keyword evidence="9" id="KW-1185">Reference proteome</keyword>
<keyword evidence="4 6" id="KW-0472">Membrane</keyword>
<organism evidence="8 9">
    <name type="scientific">Granulicella aggregans</name>
    <dbReference type="NCBI Taxonomy" id="474949"/>
    <lineage>
        <taxon>Bacteria</taxon>
        <taxon>Pseudomonadati</taxon>
        <taxon>Acidobacteriota</taxon>
        <taxon>Terriglobia</taxon>
        <taxon>Terriglobales</taxon>
        <taxon>Acidobacteriaceae</taxon>
        <taxon>Granulicella</taxon>
    </lineage>
</organism>
<evidence type="ECO:0000256" key="3">
    <source>
        <dbReference type="ARBA" id="ARBA00022989"/>
    </source>
</evidence>
<dbReference type="Proteomes" id="UP000540989">
    <property type="component" value="Unassembled WGS sequence"/>
</dbReference>
<dbReference type="EMBL" id="JACHIP010000003">
    <property type="protein sequence ID" value="MBB5057504.1"/>
    <property type="molecule type" value="Genomic_DNA"/>
</dbReference>
<reference evidence="8 9" key="1">
    <citation type="submission" date="2020-08" db="EMBL/GenBank/DDBJ databases">
        <title>Genomic Encyclopedia of Type Strains, Phase IV (KMG-V): Genome sequencing to study the core and pangenomes of soil and plant-associated prokaryotes.</title>
        <authorList>
            <person name="Whitman W."/>
        </authorList>
    </citation>
    <scope>NUCLEOTIDE SEQUENCE [LARGE SCALE GENOMIC DNA]</scope>
    <source>
        <strain evidence="8 9">M8UP14</strain>
    </source>
</reference>
<dbReference type="RefSeq" id="WP_184216483.1">
    <property type="nucleotide sequence ID" value="NZ_JACHIP010000003.1"/>
</dbReference>
<evidence type="ECO:0000256" key="5">
    <source>
        <dbReference type="SAM" id="MobiDB-lite"/>
    </source>
</evidence>
<comment type="caution">
    <text evidence="8">The sequence shown here is derived from an EMBL/GenBank/DDBJ whole genome shotgun (WGS) entry which is preliminary data.</text>
</comment>
<dbReference type="GO" id="GO:0016020">
    <property type="term" value="C:membrane"/>
    <property type="evidence" value="ECO:0007669"/>
    <property type="project" value="UniProtKB-SubCell"/>
</dbReference>
<feature type="transmembrane region" description="Helical" evidence="6">
    <location>
        <begin position="58"/>
        <end position="79"/>
    </location>
</feature>
<dbReference type="SUPFAM" id="SSF74653">
    <property type="entry name" value="TolA/TonB C-terminal domain"/>
    <property type="match status" value="1"/>
</dbReference>
<accession>A0A7W7ZCP8</accession>
<evidence type="ECO:0000256" key="4">
    <source>
        <dbReference type="ARBA" id="ARBA00023136"/>
    </source>
</evidence>
<dbReference type="NCBIfam" id="TIGR01352">
    <property type="entry name" value="tonB_Cterm"/>
    <property type="match status" value="1"/>
</dbReference>
<keyword evidence="2 6" id="KW-0812">Transmembrane</keyword>
<evidence type="ECO:0000256" key="6">
    <source>
        <dbReference type="SAM" id="Phobius"/>
    </source>
</evidence>
<dbReference type="Gene3D" id="3.30.1150.10">
    <property type="match status" value="1"/>
</dbReference>